<keyword evidence="4 9" id="KW-0808">Transferase</keyword>
<dbReference type="CDD" id="cd11716">
    <property type="entry name" value="THUMP_ThiI"/>
    <property type="match status" value="1"/>
</dbReference>
<keyword evidence="8 9" id="KW-0784">Thiamine biosynthesis</keyword>
<evidence type="ECO:0000256" key="9">
    <source>
        <dbReference type="HAMAP-Rule" id="MF_00021"/>
    </source>
</evidence>
<feature type="binding site" evidence="9">
    <location>
        <begin position="207"/>
        <end position="208"/>
    </location>
    <ligand>
        <name>ATP</name>
        <dbReference type="ChEBI" id="CHEBI:30616"/>
    </ligand>
</feature>
<evidence type="ECO:0000256" key="5">
    <source>
        <dbReference type="ARBA" id="ARBA00022741"/>
    </source>
</evidence>
<dbReference type="InterPro" id="IPR014729">
    <property type="entry name" value="Rossmann-like_a/b/a_fold"/>
</dbReference>
<comment type="similarity">
    <text evidence="9">Belongs to the ThiI family.</text>
</comment>
<dbReference type="SUPFAM" id="SSF52402">
    <property type="entry name" value="Adenine nucleotide alpha hydrolases-like"/>
    <property type="match status" value="1"/>
</dbReference>
<evidence type="ECO:0000313" key="12">
    <source>
        <dbReference type="Proteomes" id="UP001596002"/>
    </source>
</evidence>
<proteinExistence type="inferred from homology"/>
<dbReference type="Proteomes" id="UP001596002">
    <property type="component" value="Unassembled WGS sequence"/>
</dbReference>
<evidence type="ECO:0000256" key="1">
    <source>
        <dbReference type="ARBA" id="ARBA00004496"/>
    </source>
</evidence>
<comment type="subcellular location">
    <subcellularLocation>
        <location evidence="1 9">Cytoplasm</location>
    </subcellularLocation>
</comment>
<sequence length="396" mass="44661">MYSMLIARYGEISIKGKNRSDFEKKLVDNMQQAVKGLGDIKISRTGGRILIHLNGADYRTVLDTLRWVPGIVSLSPVMTTTQEIEKIEETAVELLNKVVQKPTTFKVEARRANKMFPLTSPELSKVLGSHILKNVPLLSVDVHRPELTFTCEIREQEAYIYVEVIPGPGGLPVGSSGKALLLLSGGIDSPVAGWMAMKRGVEVEAIHFHSYPFTSDRARKKVEDLAKRLAHFGGRCRLHVVHFTEIQKAIRQHCPEELSITVMRRFMMRIADRLAHQRKLLALVTGESLGQVASQTLESMYTINHVTAIPILRPLIAMDKVDIIRIAKDLETYETSILPYEDCCTIFMPKAPRTRPRVEEAVRAERDLNIEELVQEALDKTETVTYYKDMESAEPV</sequence>
<evidence type="ECO:0000256" key="6">
    <source>
        <dbReference type="ARBA" id="ARBA00022840"/>
    </source>
</evidence>
<organism evidence="11 12">
    <name type="scientific">Effusibacillus consociatus</name>
    <dbReference type="NCBI Taxonomy" id="1117041"/>
    <lineage>
        <taxon>Bacteria</taxon>
        <taxon>Bacillati</taxon>
        <taxon>Bacillota</taxon>
        <taxon>Bacilli</taxon>
        <taxon>Bacillales</taxon>
        <taxon>Alicyclobacillaceae</taxon>
        <taxon>Effusibacillus</taxon>
    </lineage>
</organism>
<dbReference type="Pfam" id="PF22025">
    <property type="entry name" value="ThiI_fer"/>
    <property type="match status" value="1"/>
</dbReference>
<dbReference type="InterPro" id="IPR049962">
    <property type="entry name" value="THUMP_ThiI"/>
</dbReference>
<dbReference type="PANTHER" id="PTHR43209:SF1">
    <property type="entry name" value="TRNA SULFURTRANSFERASE"/>
    <property type="match status" value="1"/>
</dbReference>
<dbReference type="InterPro" id="IPR020536">
    <property type="entry name" value="ThiI_AANH"/>
</dbReference>
<feature type="binding site" evidence="9">
    <location>
        <position position="264"/>
    </location>
    <ligand>
        <name>ATP</name>
        <dbReference type="ChEBI" id="CHEBI:30616"/>
    </ligand>
</feature>
<comment type="catalytic activity">
    <reaction evidence="9">
        <text>[ThiS sulfur-carrier protein]-C-terminal Gly-Gly-AMP + S-sulfanyl-L-cysteinyl-[cysteine desulfurase] + AH2 = [ThiS sulfur-carrier protein]-C-terminal-Gly-aminoethanethioate + L-cysteinyl-[cysteine desulfurase] + A + AMP + 2 H(+)</text>
        <dbReference type="Rhea" id="RHEA:43340"/>
        <dbReference type="Rhea" id="RHEA-COMP:12157"/>
        <dbReference type="Rhea" id="RHEA-COMP:12158"/>
        <dbReference type="Rhea" id="RHEA-COMP:12910"/>
        <dbReference type="Rhea" id="RHEA-COMP:19908"/>
        <dbReference type="ChEBI" id="CHEBI:13193"/>
        <dbReference type="ChEBI" id="CHEBI:15378"/>
        <dbReference type="ChEBI" id="CHEBI:17499"/>
        <dbReference type="ChEBI" id="CHEBI:29950"/>
        <dbReference type="ChEBI" id="CHEBI:61963"/>
        <dbReference type="ChEBI" id="CHEBI:90618"/>
        <dbReference type="ChEBI" id="CHEBI:232372"/>
        <dbReference type="ChEBI" id="CHEBI:456215"/>
    </reaction>
</comment>
<accession>A0ABV9Q6Y3</accession>
<dbReference type="EC" id="2.8.1.4" evidence="9"/>
<evidence type="ECO:0000313" key="11">
    <source>
        <dbReference type="EMBL" id="MFC4769619.1"/>
    </source>
</evidence>
<feature type="binding site" evidence="9">
    <location>
        <position position="286"/>
    </location>
    <ligand>
        <name>ATP</name>
        <dbReference type="ChEBI" id="CHEBI:30616"/>
    </ligand>
</feature>
<dbReference type="RefSeq" id="WP_380028349.1">
    <property type="nucleotide sequence ID" value="NZ_JBHSHC010000140.1"/>
</dbReference>
<dbReference type="Pfam" id="PF02926">
    <property type="entry name" value="THUMP"/>
    <property type="match status" value="1"/>
</dbReference>
<feature type="domain" description="THUMP" evidence="10">
    <location>
        <begin position="59"/>
        <end position="164"/>
    </location>
</feature>
<dbReference type="InterPro" id="IPR050102">
    <property type="entry name" value="tRNA_sulfurtransferase_ThiI"/>
</dbReference>
<dbReference type="Gene3D" id="3.30.2130.30">
    <property type="match status" value="1"/>
</dbReference>
<keyword evidence="2 9" id="KW-0963">Cytoplasm</keyword>
<evidence type="ECO:0000256" key="8">
    <source>
        <dbReference type="ARBA" id="ARBA00022977"/>
    </source>
</evidence>
<dbReference type="NCBIfam" id="TIGR00342">
    <property type="entry name" value="tRNA uracil 4-sulfurtransferase ThiI"/>
    <property type="match status" value="1"/>
</dbReference>
<dbReference type="Gene3D" id="3.40.50.620">
    <property type="entry name" value="HUPs"/>
    <property type="match status" value="1"/>
</dbReference>
<name>A0ABV9Q6Y3_9BACL</name>
<dbReference type="HAMAP" id="MF_00021">
    <property type="entry name" value="ThiI"/>
    <property type="match status" value="1"/>
</dbReference>
<keyword evidence="6 9" id="KW-0067">ATP-binding</keyword>
<dbReference type="InterPro" id="IPR049961">
    <property type="entry name" value="ThiI_N"/>
</dbReference>
<comment type="function">
    <text evidence="9">Catalyzes the ATP-dependent transfer of a sulfur to tRNA to produce 4-thiouridine in position 8 of tRNAs, which functions as a near-UV photosensor. Also catalyzes the transfer of sulfur to the sulfur carrier protein ThiS, forming ThiS-thiocarboxylate. This is a step in the synthesis of thiazole, in the thiamine biosynthesis pathway. The sulfur is donated as persulfide by IscS.</text>
</comment>
<dbReference type="PROSITE" id="PS51165">
    <property type="entry name" value="THUMP"/>
    <property type="match status" value="1"/>
</dbReference>
<dbReference type="SMART" id="SM00981">
    <property type="entry name" value="THUMP"/>
    <property type="match status" value="1"/>
</dbReference>
<comment type="catalytic activity">
    <reaction evidence="9">
        <text>[ThiI sulfur-carrier protein]-S-sulfanyl-L-cysteine + a uridine in tRNA + 2 reduced [2Fe-2S]-[ferredoxin] + ATP + H(+) = [ThiI sulfur-carrier protein]-L-cysteine + a 4-thiouridine in tRNA + 2 oxidized [2Fe-2S]-[ferredoxin] + AMP + diphosphate</text>
        <dbReference type="Rhea" id="RHEA:24176"/>
        <dbReference type="Rhea" id="RHEA-COMP:10000"/>
        <dbReference type="Rhea" id="RHEA-COMP:10001"/>
        <dbReference type="Rhea" id="RHEA-COMP:13337"/>
        <dbReference type="Rhea" id="RHEA-COMP:13338"/>
        <dbReference type="Rhea" id="RHEA-COMP:13339"/>
        <dbReference type="Rhea" id="RHEA-COMP:13340"/>
        <dbReference type="ChEBI" id="CHEBI:15378"/>
        <dbReference type="ChEBI" id="CHEBI:29950"/>
        <dbReference type="ChEBI" id="CHEBI:30616"/>
        <dbReference type="ChEBI" id="CHEBI:33019"/>
        <dbReference type="ChEBI" id="CHEBI:33737"/>
        <dbReference type="ChEBI" id="CHEBI:33738"/>
        <dbReference type="ChEBI" id="CHEBI:61963"/>
        <dbReference type="ChEBI" id="CHEBI:65315"/>
        <dbReference type="ChEBI" id="CHEBI:136798"/>
        <dbReference type="ChEBI" id="CHEBI:456215"/>
        <dbReference type="EC" id="2.8.1.4"/>
    </reaction>
</comment>
<feature type="binding site" evidence="9">
    <location>
        <begin position="182"/>
        <end position="183"/>
    </location>
    <ligand>
        <name>ATP</name>
        <dbReference type="ChEBI" id="CHEBI:30616"/>
    </ligand>
</feature>
<dbReference type="GO" id="GO:0140741">
    <property type="term" value="F:tRNA-uracil-4 sulfurtransferase activity"/>
    <property type="evidence" value="ECO:0007669"/>
    <property type="project" value="UniProtKB-EC"/>
</dbReference>
<dbReference type="PANTHER" id="PTHR43209">
    <property type="entry name" value="TRNA SULFURTRANSFERASE"/>
    <property type="match status" value="1"/>
</dbReference>
<dbReference type="SUPFAM" id="SSF143437">
    <property type="entry name" value="THUMP domain-like"/>
    <property type="match status" value="1"/>
</dbReference>
<dbReference type="EMBL" id="JBHSHC010000140">
    <property type="protein sequence ID" value="MFC4769619.1"/>
    <property type="molecule type" value="Genomic_DNA"/>
</dbReference>
<feature type="binding site" evidence="9">
    <location>
        <position position="295"/>
    </location>
    <ligand>
        <name>ATP</name>
        <dbReference type="ChEBI" id="CHEBI:30616"/>
    </ligand>
</feature>
<dbReference type="CDD" id="cd01712">
    <property type="entry name" value="PPase_ThiI"/>
    <property type="match status" value="1"/>
</dbReference>
<comment type="caution">
    <text evidence="11">The sequence shown here is derived from an EMBL/GenBank/DDBJ whole genome shotgun (WGS) entry which is preliminary data.</text>
</comment>
<evidence type="ECO:0000256" key="4">
    <source>
        <dbReference type="ARBA" id="ARBA00022679"/>
    </source>
</evidence>
<gene>
    <name evidence="9 11" type="primary">thiI</name>
    <name evidence="11" type="ORF">ACFO8Q_20030</name>
</gene>
<dbReference type="InterPro" id="IPR004114">
    <property type="entry name" value="THUMP_dom"/>
</dbReference>
<dbReference type="InterPro" id="IPR054173">
    <property type="entry name" value="ThiI_fer"/>
</dbReference>
<keyword evidence="7 9" id="KW-0694">RNA-binding</keyword>
<evidence type="ECO:0000259" key="10">
    <source>
        <dbReference type="PROSITE" id="PS51165"/>
    </source>
</evidence>
<evidence type="ECO:0000256" key="3">
    <source>
        <dbReference type="ARBA" id="ARBA00022555"/>
    </source>
</evidence>
<evidence type="ECO:0000256" key="2">
    <source>
        <dbReference type="ARBA" id="ARBA00022490"/>
    </source>
</evidence>
<keyword evidence="3 9" id="KW-0820">tRNA-binding</keyword>
<evidence type="ECO:0000256" key="7">
    <source>
        <dbReference type="ARBA" id="ARBA00022884"/>
    </source>
</evidence>
<comment type="pathway">
    <text evidence="9">Cofactor biosynthesis; thiamine diphosphate biosynthesis.</text>
</comment>
<keyword evidence="12" id="KW-1185">Reference proteome</keyword>
<dbReference type="Pfam" id="PF02568">
    <property type="entry name" value="ThiI"/>
    <property type="match status" value="1"/>
</dbReference>
<dbReference type="InterPro" id="IPR003720">
    <property type="entry name" value="tRNA_STrfase"/>
</dbReference>
<protein>
    <recommendedName>
        <fullName evidence="9">Probable tRNA sulfurtransferase</fullName>
        <ecNumber evidence="9">2.8.1.4</ecNumber>
    </recommendedName>
    <alternativeName>
        <fullName evidence="9">Sulfur carrier protein ThiS sulfurtransferase</fullName>
    </alternativeName>
    <alternativeName>
        <fullName evidence="9">Thiamine biosynthesis protein ThiI</fullName>
    </alternativeName>
    <alternativeName>
        <fullName evidence="9">tRNA 4-thiouridine synthase</fullName>
    </alternativeName>
</protein>
<keyword evidence="5 9" id="KW-0547">Nucleotide-binding</keyword>
<reference evidence="12" key="1">
    <citation type="journal article" date="2019" name="Int. J. Syst. Evol. Microbiol.">
        <title>The Global Catalogue of Microorganisms (GCM) 10K type strain sequencing project: providing services to taxonomists for standard genome sequencing and annotation.</title>
        <authorList>
            <consortium name="The Broad Institute Genomics Platform"/>
            <consortium name="The Broad Institute Genome Sequencing Center for Infectious Disease"/>
            <person name="Wu L."/>
            <person name="Ma J."/>
        </authorList>
    </citation>
    <scope>NUCLEOTIDE SEQUENCE [LARGE SCALE GENOMIC DNA]</scope>
    <source>
        <strain evidence="12">WYCCWR 12678</strain>
    </source>
</reference>